<dbReference type="RefSeq" id="WP_156097587.1">
    <property type="nucleotide sequence ID" value="NZ_JGYU01000005.1"/>
</dbReference>
<dbReference type="AlphaFoldDB" id="A0A087AFA7"/>
<evidence type="ECO:0000313" key="3">
    <source>
        <dbReference type="Proteomes" id="UP000028995"/>
    </source>
</evidence>
<sequence>MNQELTTGNRLGMQTVPRTFGEQMHFAEVISQAKGMLPRAYEGNPANVLVAVQYGASLGIEPMAALQNIDVIQGKPTLSAKAVAALVRAGGHKLWIAEDEARKSVTCTIVRGDDKEHPFTATRDMAWAQQMGLTSKDNYKKQPMTMLMWRAITACANKACPELFLGLGGAYTADELHDMDTPVEATVVEDDADAWPASKVHLVNRVDGLISMLGITKPQNRLRVYELLHEGPVEDPLADIDESELAMWVQGGDEFLENRIKTLVQQAKERKHAHEEAQQEAETQKEEK</sequence>
<dbReference type="STRING" id="35760.BCHO_0876"/>
<feature type="region of interest" description="Disordered" evidence="1">
    <location>
        <begin position="267"/>
        <end position="288"/>
    </location>
</feature>
<comment type="caution">
    <text evidence="2">The sequence shown here is derived from an EMBL/GenBank/DDBJ whole genome shotgun (WGS) entry which is preliminary data.</text>
</comment>
<protein>
    <submittedName>
        <fullName evidence="2">Uncharacterized protein</fullName>
    </submittedName>
</protein>
<keyword evidence="3" id="KW-1185">Reference proteome</keyword>
<evidence type="ECO:0000256" key="1">
    <source>
        <dbReference type="SAM" id="MobiDB-lite"/>
    </source>
</evidence>
<evidence type="ECO:0000313" key="2">
    <source>
        <dbReference type="EMBL" id="KFI57457.1"/>
    </source>
</evidence>
<name>A0A087AFA7_9BIFI</name>
<feature type="compositionally biased region" description="Basic and acidic residues" evidence="1">
    <location>
        <begin position="272"/>
        <end position="288"/>
    </location>
</feature>
<dbReference type="EMBL" id="JGYU01000005">
    <property type="protein sequence ID" value="KFI57457.1"/>
    <property type="molecule type" value="Genomic_DNA"/>
</dbReference>
<dbReference type="Proteomes" id="UP000028995">
    <property type="component" value="Unassembled WGS sequence"/>
</dbReference>
<gene>
    <name evidence="2" type="ORF">BCHO_0876</name>
</gene>
<organism evidence="2 3">
    <name type="scientific">Bifidobacterium choerinum</name>
    <dbReference type="NCBI Taxonomy" id="35760"/>
    <lineage>
        <taxon>Bacteria</taxon>
        <taxon>Bacillati</taxon>
        <taxon>Actinomycetota</taxon>
        <taxon>Actinomycetes</taxon>
        <taxon>Bifidobacteriales</taxon>
        <taxon>Bifidobacteriaceae</taxon>
        <taxon>Bifidobacterium</taxon>
    </lineage>
</organism>
<reference evidence="2 3" key="1">
    <citation type="submission" date="2014-03" db="EMBL/GenBank/DDBJ databases">
        <title>Genomics of Bifidobacteria.</title>
        <authorList>
            <person name="Ventura M."/>
            <person name="Milani C."/>
            <person name="Lugli G.A."/>
        </authorList>
    </citation>
    <scope>NUCLEOTIDE SEQUENCE [LARGE SCALE GENOMIC DNA]</scope>
    <source>
        <strain evidence="2 3">LMG 10510</strain>
    </source>
</reference>
<dbReference type="OrthoDB" id="3194907at2"/>
<proteinExistence type="predicted"/>
<accession>A0A087AFA7</accession>
<dbReference type="eggNOG" id="ENOG5030Z9E">
    <property type="taxonomic scope" value="Bacteria"/>
</dbReference>